<protein>
    <submittedName>
        <fullName evidence="3">Uncharacterized protein</fullName>
    </submittedName>
</protein>
<reference evidence="3 4" key="2">
    <citation type="submission" date="2019-01" db="EMBL/GenBank/DDBJ databases">
        <title>The decoding of complex shrimp genome reveals the adaptation for benthos swimmer, frequently molting mechanism and breeding impact on genome.</title>
        <authorList>
            <person name="Sun Y."/>
            <person name="Gao Y."/>
            <person name="Yu Y."/>
        </authorList>
    </citation>
    <scope>NUCLEOTIDE SEQUENCE [LARGE SCALE GENOMIC DNA]</scope>
    <source>
        <tissue evidence="3">Muscle</tissue>
    </source>
</reference>
<organism evidence="3 4">
    <name type="scientific">Penaeus vannamei</name>
    <name type="common">Whiteleg shrimp</name>
    <name type="synonym">Litopenaeus vannamei</name>
    <dbReference type="NCBI Taxonomy" id="6689"/>
    <lineage>
        <taxon>Eukaryota</taxon>
        <taxon>Metazoa</taxon>
        <taxon>Ecdysozoa</taxon>
        <taxon>Arthropoda</taxon>
        <taxon>Crustacea</taxon>
        <taxon>Multicrustacea</taxon>
        <taxon>Malacostraca</taxon>
        <taxon>Eumalacostraca</taxon>
        <taxon>Eucarida</taxon>
        <taxon>Decapoda</taxon>
        <taxon>Dendrobranchiata</taxon>
        <taxon>Penaeoidea</taxon>
        <taxon>Penaeidae</taxon>
        <taxon>Penaeus</taxon>
    </lineage>
</organism>
<name>A0A3R7SW03_PENVA</name>
<feature type="compositionally biased region" description="Acidic residues" evidence="1">
    <location>
        <begin position="359"/>
        <end position="398"/>
    </location>
</feature>
<sequence>MSSRARQLHQMNVIAGFLFLSFALLAWGGSSSSGRDQDLEGPNADITFDMIVHKDGSVECIDGCDERGKLAAEFVRGLLKTGSLPCSEEDLASGTCLITEEGEAETESPSVETVPKPSEPQSTEGEGGTPSASKVAVTEPPSNETKTDTETPTPSASKVAVTKPPSNETEKDTDIPSQMKWAVTEPPSNETQTDTETLSPVKEAVTKCPSNETETDTETLSPVKVAVTDECPSNETETDTETLSPIKVAVTDECPFNETETDTESPEEKETDTESPEEKEEADTGSPEEKETDTGSPEEKETDTGSPEEKETQAASATGTGRKLRSGARPPRAQGTPLWKGDGLFFVEVEPKKKGGDVPVDDEDPAEIENESEDESVWFDDDVQPDDDPQAFDDQQEVSEDRWALSWGVADVRYDDLSDSDWDEGEDRWEPQPSLAITDDTDGDDNTDFEIDPRLESDVESGDGYDS</sequence>
<feature type="compositionally biased region" description="Acidic residues" evidence="1">
    <location>
        <begin position="417"/>
        <end position="427"/>
    </location>
</feature>
<feature type="chain" id="PRO_5018667453" evidence="2">
    <location>
        <begin position="29"/>
        <end position="467"/>
    </location>
</feature>
<feature type="compositionally biased region" description="Basic and acidic residues" evidence="1">
    <location>
        <begin position="287"/>
        <end position="312"/>
    </location>
</feature>
<gene>
    <name evidence="3" type="ORF">C7M84_003249</name>
</gene>
<feature type="compositionally biased region" description="Polar residues" evidence="1">
    <location>
        <begin position="186"/>
        <end position="198"/>
    </location>
</feature>
<feature type="region of interest" description="Disordered" evidence="1">
    <location>
        <begin position="416"/>
        <end position="467"/>
    </location>
</feature>
<evidence type="ECO:0000313" key="3">
    <source>
        <dbReference type="EMBL" id="ROT78045.1"/>
    </source>
</evidence>
<accession>A0A3R7SW03</accession>
<feature type="compositionally biased region" description="Acidic residues" evidence="1">
    <location>
        <begin position="259"/>
        <end position="283"/>
    </location>
</feature>
<dbReference type="Proteomes" id="UP000283509">
    <property type="component" value="Unassembled WGS sequence"/>
</dbReference>
<feature type="region of interest" description="Disordered" evidence="1">
    <location>
        <begin position="100"/>
        <end position="403"/>
    </location>
</feature>
<dbReference type="AlphaFoldDB" id="A0A3R7SW03"/>
<dbReference type="EMBL" id="QCYY01001444">
    <property type="protein sequence ID" value="ROT78045.1"/>
    <property type="molecule type" value="Genomic_DNA"/>
</dbReference>
<evidence type="ECO:0000256" key="1">
    <source>
        <dbReference type="SAM" id="MobiDB-lite"/>
    </source>
</evidence>
<reference evidence="3 4" key="1">
    <citation type="submission" date="2018-04" db="EMBL/GenBank/DDBJ databases">
        <authorList>
            <person name="Zhang X."/>
            <person name="Yuan J."/>
            <person name="Li F."/>
            <person name="Xiang J."/>
        </authorList>
    </citation>
    <scope>NUCLEOTIDE SEQUENCE [LARGE SCALE GENOMIC DNA]</scope>
    <source>
        <tissue evidence="3">Muscle</tissue>
    </source>
</reference>
<feature type="compositionally biased region" description="Acidic residues" evidence="1">
    <location>
        <begin position="458"/>
        <end position="467"/>
    </location>
</feature>
<evidence type="ECO:0000313" key="4">
    <source>
        <dbReference type="Proteomes" id="UP000283509"/>
    </source>
</evidence>
<evidence type="ECO:0000256" key="2">
    <source>
        <dbReference type="SAM" id="SignalP"/>
    </source>
</evidence>
<proteinExistence type="predicted"/>
<keyword evidence="2" id="KW-0732">Signal</keyword>
<comment type="caution">
    <text evidence="3">The sequence shown here is derived from an EMBL/GenBank/DDBJ whole genome shotgun (WGS) entry which is preliminary data.</text>
</comment>
<feature type="compositionally biased region" description="Acidic residues" evidence="1">
    <location>
        <begin position="439"/>
        <end position="450"/>
    </location>
</feature>
<keyword evidence="4" id="KW-1185">Reference proteome</keyword>
<feature type="compositionally biased region" description="Polar residues" evidence="1">
    <location>
        <begin position="140"/>
        <end position="156"/>
    </location>
</feature>
<feature type="signal peptide" evidence="2">
    <location>
        <begin position="1"/>
        <end position="28"/>
    </location>
</feature>